<dbReference type="Gene3D" id="3.10.620.30">
    <property type="match status" value="1"/>
</dbReference>
<proteinExistence type="predicted"/>
<dbReference type="AlphaFoldDB" id="A0A069PQV6"/>
<feature type="chain" id="PRO_5007372353" evidence="1">
    <location>
        <begin position="29"/>
        <end position="628"/>
    </location>
</feature>
<feature type="domain" description="Transglutaminase-like" evidence="2">
    <location>
        <begin position="262"/>
        <end position="335"/>
    </location>
</feature>
<gene>
    <name evidence="4" type="ORF">BG61_03960</name>
</gene>
<dbReference type="InterPro" id="IPR024618">
    <property type="entry name" value="DUF3857"/>
</dbReference>
<evidence type="ECO:0000313" key="4">
    <source>
        <dbReference type="EMBL" id="KDR43005.1"/>
    </source>
</evidence>
<dbReference type="Pfam" id="PF01841">
    <property type="entry name" value="Transglut_core"/>
    <property type="match status" value="1"/>
</dbReference>
<evidence type="ECO:0000256" key="1">
    <source>
        <dbReference type="SAM" id="SignalP"/>
    </source>
</evidence>
<keyword evidence="1" id="KW-0732">Signal</keyword>
<accession>A0A069PQV6</accession>
<dbReference type="SUPFAM" id="SSF54001">
    <property type="entry name" value="Cysteine proteinases"/>
    <property type="match status" value="1"/>
</dbReference>
<feature type="signal peptide" evidence="1">
    <location>
        <begin position="1"/>
        <end position="28"/>
    </location>
</feature>
<dbReference type="Pfam" id="PF12969">
    <property type="entry name" value="DUF3857"/>
    <property type="match status" value="1"/>
</dbReference>
<dbReference type="Proteomes" id="UP000027466">
    <property type="component" value="Unassembled WGS sequence"/>
</dbReference>
<comment type="caution">
    <text evidence="4">The sequence shown here is derived from an EMBL/GenBank/DDBJ whole genome shotgun (WGS) entry which is preliminary data.</text>
</comment>
<dbReference type="RefSeq" id="WP_051672407.1">
    <property type="nucleotide sequence ID" value="NZ_CADFFX010000004.1"/>
</dbReference>
<protein>
    <submittedName>
        <fullName evidence="4">Membrane protein</fullName>
    </submittedName>
</protein>
<reference evidence="4 5" key="1">
    <citation type="submission" date="2014-03" db="EMBL/GenBank/DDBJ databases">
        <title>Draft Genome Sequences of Four Burkholderia Strains.</title>
        <authorList>
            <person name="Liu X.Y."/>
            <person name="Li C.X."/>
            <person name="Xu J.H."/>
        </authorList>
    </citation>
    <scope>NUCLEOTIDE SEQUENCE [LARGE SCALE GENOMIC DNA]</scope>
    <source>
        <strain evidence="4 5">DSM 50014</strain>
    </source>
</reference>
<evidence type="ECO:0000259" key="2">
    <source>
        <dbReference type="Pfam" id="PF01841"/>
    </source>
</evidence>
<name>A0A069PQV6_9BURK</name>
<keyword evidence="5" id="KW-1185">Reference proteome</keyword>
<sequence length="628" mass="68001">MLTHSFDVVRRLLIACALAGGAPLAAGAADHPDEPSTVVSDVHLFVVGEDGSVTEDDATVLRANTPAGIDEIAQRYVWFDRSVAKVDIVDAYAIDRDGVRHTVSPDQIREIQEPRSAGAPTFQDAKLKAVIFPGVGVGSSVYLRFHKSQSTPVVAGQFNYFVEPGRRPVESQTLIFDLPAGKTLYSDARGYVALPPVTENGRTRYEFRYSRLSFDRIENGAIAYANYGDRLMVSTFPDYASFAASYREPAADTSVNDPAIVNLARALTLNDPDNRAKAQTLYDWVRRNIRYVAFFIGQSPAIPHRAAEVLANRYGDCKDHVALYGALLAAAGIRSEPALISLGSVYSLPAVPGYGSGAINHVITWLPDLGLYADSTASSIEFGYLPLTDMDRPTLLVDSGTLSRTPATQPLSRTARLQIDVARDGGAAFSYRVEDAGWSAEMERTGLRGATAQRRGQIAADRLRYTNLRGTASLTTSELDANAGPLATTLRGTLDNVVWPTGTTALPALTSLSGGIATQVRSALSERVRTQPYVCVGGEFDEIAQIALPKGVRVVDLPDNAEVRSASFDFRSRYVLDPGTNVVQMTRRLRADFGKQVCTPADFDAEVAALKKMERDTQAQIIVKAAER</sequence>
<evidence type="ECO:0000313" key="5">
    <source>
        <dbReference type="Proteomes" id="UP000027466"/>
    </source>
</evidence>
<evidence type="ECO:0000259" key="3">
    <source>
        <dbReference type="Pfam" id="PF12969"/>
    </source>
</evidence>
<organism evidence="4 5">
    <name type="scientific">Caballeronia glathei</name>
    <dbReference type="NCBI Taxonomy" id="60547"/>
    <lineage>
        <taxon>Bacteria</taxon>
        <taxon>Pseudomonadati</taxon>
        <taxon>Pseudomonadota</taxon>
        <taxon>Betaproteobacteria</taxon>
        <taxon>Burkholderiales</taxon>
        <taxon>Burkholderiaceae</taxon>
        <taxon>Caballeronia</taxon>
    </lineage>
</organism>
<feature type="domain" description="DUF3857" evidence="3">
    <location>
        <begin position="50"/>
        <end position="212"/>
    </location>
</feature>
<dbReference type="Gene3D" id="2.60.40.3140">
    <property type="match status" value="1"/>
</dbReference>
<dbReference type="InterPro" id="IPR038765">
    <property type="entry name" value="Papain-like_cys_pep_sf"/>
</dbReference>
<dbReference type="InterPro" id="IPR002931">
    <property type="entry name" value="Transglutaminase-like"/>
</dbReference>
<dbReference type="EMBL" id="JFHC01000011">
    <property type="protein sequence ID" value="KDR43005.1"/>
    <property type="molecule type" value="Genomic_DNA"/>
</dbReference>
<dbReference type="STRING" id="60547.GCA_000751215_02146"/>